<dbReference type="PANTHER" id="PTHR45947:SF3">
    <property type="entry name" value="SULFOQUINOVOSYL TRANSFERASE SQD2"/>
    <property type="match status" value="1"/>
</dbReference>
<name>F3ZXR5_MAHA5</name>
<keyword evidence="4" id="KW-1185">Reference proteome</keyword>
<dbReference type="Pfam" id="PF00534">
    <property type="entry name" value="Glycos_transf_1"/>
    <property type="match status" value="1"/>
</dbReference>
<reference evidence="3 4" key="2">
    <citation type="journal article" date="2011" name="Stand. Genomic Sci.">
        <title>Complete genome sequence of Mahella australiensis type strain (50-1 BON).</title>
        <authorList>
            <person name="Sikorski J."/>
            <person name="Teshima H."/>
            <person name="Nolan M."/>
            <person name="Lucas S."/>
            <person name="Hammon N."/>
            <person name="Deshpande S."/>
            <person name="Cheng J.F."/>
            <person name="Pitluck S."/>
            <person name="Liolios K."/>
            <person name="Pagani I."/>
            <person name="Ivanova N."/>
            <person name="Huntemann M."/>
            <person name="Mavromatis K."/>
            <person name="Ovchinikova G."/>
            <person name="Pati A."/>
            <person name="Tapia R."/>
            <person name="Han C."/>
            <person name="Goodwin L."/>
            <person name="Chen A."/>
            <person name="Palaniappan K."/>
            <person name="Land M."/>
            <person name="Hauser L."/>
            <person name="Ngatchou-Djao O.D."/>
            <person name="Rohde M."/>
            <person name="Pukall R."/>
            <person name="Spring S."/>
            <person name="Abt B."/>
            <person name="Goker M."/>
            <person name="Detter J.C."/>
            <person name="Woyke T."/>
            <person name="Bristow J."/>
            <person name="Markowitz V."/>
            <person name="Hugenholtz P."/>
            <person name="Eisen J.A."/>
            <person name="Kyrpides N.C."/>
            <person name="Klenk H.P."/>
            <person name="Lapidus A."/>
        </authorList>
    </citation>
    <scope>NUCLEOTIDE SEQUENCE [LARGE SCALE GENOMIC DNA]</scope>
    <source>
        <strain evidence="4">DSM 15567 / CIP 107919 / 50-1 BON</strain>
    </source>
</reference>
<feature type="domain" description="Glycosyl transferase family 1" evidence="1">
    <location>
        <begin position="207"/>
        <end position="367"/>
    </location>
</feature>
<evidence type="ECO:0000313" key="4">
    <source>
        <dbReference type="Proteomes" id="UP000008457"/>
    </source>
</evidence>
<evidence type="ECO:0000313" key="3">
    <source>
        <dbReference type="EMBL" id="AEE95572.1"/>
    </source>
</evidence>
<evidence type="ECO:0000259" key="2">
    <source>
        <dbReference type="Pfam" id="PF13439"/>
    </source>
</evidence>
<protein>
    <submittedName>
        <fullName evidence="3">Glycosyl transferase group 1</fullName>
    </submittedName>
</protein>
<dbReference type="KEGG" id="mas:Mahau_0356"/>
<dbReference type="AlphaFoldDB" id="F3ZXR5"/>
<dbReference type="CDD" id="cd03798">
    <property type="entry name" value="GT4_WlbH-like"/>
    <property type="match status" value="1"/>
</dbReference>
<dbReference type="STRING" id="697281.Mahau_0356"/>
<dbReference type="SUPFAM" id="SSF53756">
    <property type="entry name" value="UDP-Glycosyltransferase/glycogen phosphorylase"/>
    <property type="match status" value="1"/>
</dbReference>
<dbReference type="EMBL" id="CP002360">
    <property type="protein sequence ID" value="AEE95572.1"/>
    <property type="molecule type" value="Genomic_DNA"/>
</dbReference>
<dbReference type="PANTHER" id="PTHR45947">
    <property type="entry name" value="SULFOQUINOVOSYL TRANSFERASE SQD2"/>
    <property type="match status" value="1"/>
</dbReference>
<dbReference type="Pfam" id="PF13439">
    <property type="entry name" value="Glyco_transf_4"/>
    <property type="match status" value="1"/>
</dbReference>
<dbReference type="InterPro" id="IPR001296">
    <property type="entry name" value="Glyco_trans_1"/>
</dbReference>
<dbReference type="HOGENOM" id="CLU_009583_2_4_9"/>
<keyword evidence="3" id="KW-0808">Transferase</keyword>
<gene>
    <name evidence="3" type="ordered locus">Mahau_0356</name>
</gene>
<accession>F3ZXR5</accession>
<dbReference type="GO" id="GO:0016757">
    <property type="term" value="F:glycosyltransferase activity"/>
    <property type="evidence" value="ECO:0007669"/>
    <property type="project" value="InterPro"/>
</dbReference>
<dbReference type="Gene3D" id="3.40.50.2000">
    <property type="entry name" value="Glycogen Phosphorylase B"/>
    <property type="match status" value="2"/>
</dbReference>
<feature type="domain" description="Glycosyltransferase subfamily 4-like N-terminal" evidence="2">
    <location>
        <begin position="19"/>
        <end position="200"/>
    </location>
</feature>
<evidence type="ECO:0000259" key="1">
    <source>
        <dbReference type="Pfam" id="PF00534"/>
    </source>
</evidence>
<organism evidence="3 4">
    <name type="scientific">Mahella australiensis (strain DSM 15567 / CIP 107919 / 50-1 BON)</name>
    <dbReference type="NCBI Taxonomy" id="697281"/>
    <lineage>
        <taxon>Bacteria</taxon>
        <taxon>Bacillati</taxon>
        <taxon>Bacillota</taxon>
        <taxon>Clostridia</taxon>
        <taxon>Thermoanaerobacterales</taxon>
        <taxon>Thermoanaerobacterales Family IV. Incertae Sedis</taxon>
        <taxon>Mahella</taxon>
    </lineage>
</organism>
<reference evidence="4" key="1">
    <citation type="submission" date="2010-11" db="EMBL/GenBank/DDBJ databases">
        <title>The complete genome of Mahella australiensis DSM 15567.</title>
        <authorList>
            <consortium name="US DOE Joint Genome Institute (JGI-PGF)"/>
            <person name="Lucas S."/>
            <person name="Copeland A."/>
            <person name="Lapidus A."/>
            <person name="Bruce D."/>
            <person name="Goodwin L."/>
            <person name="Pitluck S."/>
            <person name="Kyrpides N."/>
            <person name="Mavromatis K."/>
            <person name="Pagani I."/>
            <person name="Ivanova N."/>
            <person name="Teshima H."/>
            <person name="Brettin T."/>
            <person name="Detter J.C."/>
            <person name="Han C."/>
            <person name="Tapia R."/>
            <person name="Land M."/>
            <person name="Hauser L."/>
            <person name="Markowitz V."/>
            <person name="Cheng J.-F."/>
            <person name="Hugenholtz P."/>
            <person name="Woyke T."/>
            <person name="Wu D."/>
            <person name="Spring S."/>
            <person name="Pukall R."/>
            <person name="Steenblock K."/>
            <person name="Schneider S."/>
            <person name="Klenk H.-P."/>
            <person name="Eisen J.A."/>
        </authorList>
    </citation>
    <scope>NUCLEOTIDE SEQUENCE [LARGE SCALE GENOMIC DNA]</scope>
    <source>
        <strain evidence="4">DSM 15567 / CIP 107919 / 50-1 BON</strain>
    </source>
</reference>
<dbReference type="InterPro" id="IPR050194">
    <property type="entry name" value="Glycosyltransferase_grp1"/>
</dbReference>
<dbReference type="Proteomes" id="UP000008457">
    <property type="component" value="Chromosome"/>
</dbReference>
<dbReference type="eggNOG" id="COG0297">
    <property type="taxonomic scope" value="Bacteria"/>
</dbReference>
<dbReference type="InterPro" id="IPR028098">
    <property type="entry name" value="Glyco_trans_4-like_N"/>
</dbReference>
<proteinExistence type="predicted"/>
<sequence length="394" mass="44506">MRILILSHMYPSPTNHISGTFVHQQAKALTALGHDVKVVSPLPWMPRWSALLAKRAKKYVEVPMRYSLDGIEVYFPRYIIFPKHMFFEYSGDWYYNAIKSMIAQLYSTWPFDIIHAHVALPDGYAGVKLKNIYNKPLIITVHGQDVNYTIHRNAASKAKVTQALTAADAVVAVSSMLKQSLTAFVDERKIEIIHNGIDISIVEQPKAIKEKYIDKKIIVSVGNLLKSKGQHIVIKALKEILDGHKDVVYIIVGKGPYREELERLVNRLELHPYVEFTGQLQHDKAMEYVQACDIFALPSYPEGFGIAFVEAMAYGKAVIACKGTGIEDVIRNGENGLLVEPDNVEAVAQSICRLLDDEAYAQTIGRHAMLSIDKLTWENNAQQLDQLYERVVQR</sequence>
<dbReference type="RefSeq" id="WP_013780005.1">
    <property type="nucleotide sequence ID" value="NC_015520.1"/>
</dbReference>